<feature type="disulfide bond" evidence="2">
    <location>
        <begin position="1833"/>
        <end position="1845"/>
    </location>
</feature>
<keyword evidence="4" id="KW-0720">Serine protease</keyword>
<dbReference type="SUPFAM" id="SSF57424">
    <property type="entry name" value="LDL receptor-like module"/>
    <property type="match status" value="8"/>
</dbReference>
<feature type="region of interest" description="Disordered" evidence="5">
    <location>
        <begin position="1016"/>
        <end position="1094"/>
    </location>
</feature>
<dbReference type="Gene3D" id="2.40.128.620">
    <property type="match status" value="1"/>
</dbReference>
<dbReference type="Gene3D" id="2.40.10.10">
    <property type="entry name" value="Trypsin-like serine proteases"/>
    <property type="match status" value="2"/>
</dbReference>
<organism evidence="9 10">
    <name type="scientific">Spodoptera littoralis</name>
    <name type="common">Egyptian cotton leafworm</name>
    <dbReference type="NCBI Taxonomy" id="7109"/>
    <lineage>
        <taxon>Eukaryota</taxon>
        <taxon>Metazoa</taxon>
        <taxon>Ecdysozoa</taxon>
        <taxon>Arthropoda</taxon>
        <taxon>Hexapoda</taxon>
        <taxon>Insecta</taxon>
        <taxon>Pterygota</taxon>
        <taxon>Neoptera</taxon>
        <taxon>Endopterygota</taxon>
        <taxon>Lepidoptera</taxon>
        <taxon>Glossata</taxon>
        <taxon>Ditrysia</taxon>
        <taxon>Noctuoidea</taxon>
        <taxon>Noctuidae</taxon>
        <taxon>Amphipyrinae</taxon>
        <taxon>Spodoptera</taxon>
    </lineage>
</organism>
<dbReference type="PROSITE" id="PS50068">
    <property type="entry name" value="LDLRA_2"/>
    <property type="match status" value="8"/>
</dbReference>
<dbReference type="CDD" id="cd00190">
    <property type="entry name" value="Tryp_SPc"/>
    <property type="match status" value="1"/>
</dbReference>
<keyword evidence="1 2" id="KW-1015">Disulfide bond</keyword>
<dbReference type="Pfam" id="PF00089">
    <property type="entry name" value="Trypsin"/>
    <property type="match status" value="1"/>
</dbReference>
<evidence type="ECO:0000256" key="2">
    <source>
        <dbReference type="PROSITE-ProRule" id="PRU00124"/>
    </source>
</evidence>
<feature type="compositionally biased region" description="Basic and acidic residues" evidence="5">
    <location>
        <begin position="1"/>
        <end position="11"/>
    </location>
</feature>
<feature type="disulfide bond" evidence="2">
    <location>
        <begin position="893"/>
        <end position="905"/>
    </location>
</feature>
<reference evidence="9" key="1">
    <citation type="submission" date="2022-02" db="EMBL/GenBank/DDBJ databases">
        <authorList>
            <person name="King R."/>
        </authorList>
    </citation>
    <scope>NUCLEOTIDE SEQUENCE</scope>
</reference>
<dbReference type="Proteomes" id="UP001153321">
    <property type="component" value="Chromosome 9"/>
</dbReference>
<dbReference type="PROSITE" id="PS50240">
    <property type="entry name" value="TRYPSIN_DOM"/>
    <property type="match status" value="2"/>
</dbReference>
<feature type="domain" description="Peptidase S1" evidence="7">
    <location>
        <begin position="1549"/>
        <end position="1988"/>
    </location>
</feature>
<feature type="disulfide bond" evidence="2">
    <location>
        <begin position="1786"/>
        <end position="1804"/>
    </location>
</feature>
<dbReference type="PRINTS" id="PR00261">
    <property type="entry name" value="LDLRECEPTOR"/>
</dbReference>
<feature type="compositionally biased region" description="Polar residues" evidence="5">
    <location>
        <begin position="1076"/>
        <end position="1094"/>
    </location>
</feature>
<accession>A0A9P0IJ73</accession>
<dbReference type="InterPro" id="IPR015420">
    <property type="entry name" value="Peptidase_S1A_nudel"/>
</dbReference>
<evidence type="ECO:0000256" key="5">
    <source>
        <dbReference type="SAM" id="MobiDB-lite"/>
    </source>
</evidence>
<keyword evidence="4" id="KW-0378">Hydrolase</keyword>
<dbReference type="Gene3D" id="4.10.400.10">
    <property type="entry name" value="Low-density Lipoprotein Receptor"/>
    <property type="match status" value="7"/>
</dbReference>
<feature type="domain" description="SRCR" evidence="8">
    <location>
        <begin position="1944"/>
        <end position="1989"/>
    </location>
</feature>
<feature type="compositionally biased region" description="Polar residues" evidence="5">
    <location>
        <begin position="1179"/>
        <end position="1193"/>
    </location>
</feature>
<dbReference type="PANTHER" id="PTHR24252:SF7">
    <property type="entry name" value="HYALIN"/>
    <property type="match status" value="1"/>
</dbReference>
<dbReference type="GO" id="GO:0004252">
    <property type="term" value="F:serine-type endopeptidase activity"/>
    <property type="evidence" value="ECO:0007669"/>
    <property type="project" value="InterPro"/>
</dbReference>
<feature type="transmembrane region" description="Helical" evidence="6">
    <location>
        <begin position="44"/>
        <end position="64"/>
    </location>
</feature>
<keyword evidence="6" id="KW-0812">Transmembrane</keyword>
<evidence type="ECO:0000256" key="3">
    <source>
        <dbReference type="PROSITE-ProRule" id="PRU00196"/>
    </source>
</evidence>
<dbReference type="InterPro" id="IPR009003">
    <property type="entry name" value="Peptidase_S1_PA"/>
</dbReference>
<dbReference type="InterPro" id="IPR033116">
    <property type="entry name" value="TRYPSIN_SER"/>
</dbReference>
<keyword evidence="6" id="KW-0472">Membrane</keyword>
<proteinExistence type="predicted"/>
<dbReference type="EMBL" id="LR824540">
    <property type="protein sequence ID" value="CAH1647182.1"/>
    <property type="molecule type" value="Genomic_DNA"/>
</dbReference>
<dbReference type="InterPro" id="IPR018114">
    <property type="entry name" value="TRYPSIN_HIS"/>
</dbReference>
<dbReference type="PANTHER" id="PTHR24252">
    <property type="entry name" value="ACROSIN-RELATED"/>
    <property type="match status" value="1"/>
</dbReference>
<feature type="domain" description="Peptidase S1" evidence="7">
    <location>
        <begin position="644"/>
        <end position="880"/>
    </location>
</feature>
<dbReference type="PROSITE" id="PS00134">
    <property type="entry name" value="TRYPSIN_HIS"/>
    <property type="match status" value="1"/>
</dbReference>
<feature type="disulfide bond" evidence="2">
    <location>
        <begin position="1320"/>
        <end position="1335"/>
    </location>
</feature>
<evidence type="ECO:0000256" key="6">
    <source>
        <dbReference type="SAM" id="Phobius"/>
    </source>
</evidence>
<dbReference type="PROSITE" id="PS50287">
    <property type="entry name" value="SRCR_2"/>
    <property type="match status" value="1"/>
</dbReference>
<feature type="disulfide bond" evidence="2">
    <location>
        <begin position="1840"/>
        <end position="1858"/>
    </location>
</feature>
<evidence type="ECO:0000256" key="4">
    <source>
        <dbReference type="RuleBase" id="RU363034"/>
    </source>
</evidence>
<dbReference type="Pfam" id="PF00057">
    <property type="entry name" value="Ldl_recept_a"/>
    <property type="match status" value="3"/>
</dbReference>
<dbReference type="GO" id="GO:0006508">
    <property type="term" value="P:proteolysis"/>
    <property type="evidence" value="ECO:0007669"/>
    <property type="project" value="UniProtKB-KW"/>
</dbReference>
<sequence>MTSENMKERWDQLGLPPMELAESSGNSRDNNGGNRCLFPSLQKLLLLLLLTFFAVGTYILLLRISENTDSTKIIIVTGNNDLPNVTLRNMELYSIHKQEKNETSEQELTSEPSIVLRKKREITSEKPAVNTEEPIIYSDELLQKSRDLMMEYDVHCRQENRNLICKDLVTKLRALQNDDETNSKEDQPKMNLDVNNNVQRVAAEGKAKQSIDFNDLTKRDTLMNIEHFMDSVPMPMNARNADPLTSAHMVPHSHSVPPQHLSDTCLLARLIKQNYPRAKEIYEPSPDYIHTQHHEHSVMPKARFFSPSVHTPYFQERDMDMQRRKIHPQDVDIFMSMLAPKVLATPRESNQTKASREATCPRGTVSCLSGDTCIDEKQWCDGNVDCLDVSDEASCACKDRVDKSRLCDGYFDCPFGEDEMGCYGCSETMFSCEDLDISAQSTCFSKEQRCNNVVDCPNHKDELECNMLAPSLLKKPLFAISNTEGFLHRNFKGDWYAVCKNPYMWAHDACRRETGVIIRPPFISTVPIDPMVKIDYLNTGPGGLIQTSDTCMNSSAVYVTCPDLICGTRVQSTSQLLKQSNIMENRLFGRNKRYFPSHAYPPMFYGNRFKRDVDQDSTKTNYGMEINRLSAFDTMRNKRTESRVVGGRPSQPAAWPWMVAVYRNGMFHCGGVVINHSWVISAAHCVSKFWKHYYEVQVGMLRRFSFSPQEQSHRVTHVIVNQFYSQTDMKNDMSLLRVEPAIQFSRWVRPICLPSPDTAGPDWLWGPAPGTICTAVGWGATTEKGPDPDHMREVEVPIWENCKHREDQTGKEICAGFVEGGKDACQGDSGGPLLCRNPLNSQQWYMAGIVSHGDGCGRKDEPGVYTRVSLFVKWIKYYISSNTLPTIQPIQECPGFKCDTGISKCLPNKRRCDKIVDCLNGEDETRCDYTKVSFTDDSLLMETKNSLEDLPERKEAETEAPLMSTSSNQENIMSTRMPMVKETTQPQIDNEQPPSSIENNLAMSTTWNQENVISTKMPFDNETPKPQRDNEQILSSTENSYLNNQEWESKKLIKDEDIVSEENSNDQPKTVEETPDFSQTMIGNNDRSSEGVNDNVVTGSSVEMTTISRGDTEFVTMGFDPASLESGSSIKHMTTDDYLNVEDNVTNNVFAQNTASETETSTSGLTVKDAMDQEEEATSLLSNENVKESVNSHSDNDTGLIVKLLPESQTLSPDQEAESKLIHKELQQITANINQEKKGSKSLPVTDNLDNLQDIVTSELEPPKSRRKHRNPPTFECRRIEQTIPYQHRCDRKADCEDGTDELDCTCTDYLITFDDKLICDGISDCADGQDEQDCCENNVVLPILDSKFKFVSCPEDHFLCKKSQVCLPEIHVCDGKRECPLGEDEMNCYALSNGQEMEFDLDERPLVNLEGYLTKKHFNNEWHVLCYDQLSNEEQEQAATHICRYLGFSGANRYPVKYININENDVMGIETHNNRHRRDTKERVPVQFAYRMEGSENDTSRHTIIKGPQVLKEECVPNVTKTCKALYVACDNTLFTNFDDEDDSENSVFKRDSSVSNREWPWIAKVFVEGDYRCTGVLVNLSWVLVSDSCLWDSTLTHHFVTVVLGSHRTLEGLNSMHEQVYQVDYKKDIYRNKAMLLHLKEPAHYSNVVKPMIVTSPYTPEEKSTCVAVGQDYKNNTISVFLEETNENCHPSNRCFKRKSTENICPVEVKSTQHWAGIISCHTDQGWYPAATFVDGRGECGLQDHINATDIDHLKHEIHRHYGKKTLPSLIEKEFGDDCEGMRCGRGRCVGLLEVCNGVRDCEDGNDESEQACEKKHTMCDNDPYHRGCECSVGQMKCHNGKCISKELFQDGNDDCGDGTDEPGRSVCSVYLARVMPSKLCDGILNCHDRSDEDPMFCKCFAKKSYKCGSKLGVDHCVAPDMVCDGVRDCPNGEDEQVCMGLNAPHGTPYGTGQVTVRRHGVWHSKCYSSPNHTKNELEAICSELGFKSGHAKQIKEIENFVVHPYNNLVVDPFNEITLNNNTVIKMRNSHEPIAKAVFDENLKECYPVFIECR</sequence>
<feature type="region of interest" description="Disordered" evidence="5">
    <location>
        <begin position="1"/>
        <end position="32"/>
    </location>
</feature>
<dbReference type="InterPro" id="IPR043504">
    <property type="entry name" value="Peptidase_S1_PA_chymotrypsin"/>
</dbReference>
<protein>
    <recommendedName>
        <fullName evidence="11">Serine protease nudel</fullName>
    </recommendedName>
</protein>
<gene>
    <name evidence="9" type="ORF">SPLIT_LOCUS12533</name>
</gene>
<dbReference type="PROSITE" id="PS00135">
    <property type="entry name" value="TRYPSIN_SER"/>
    <property type="match status" value="1"/>
</dbReference>
<feature type="disulfide bond" evidence="2">
    <location>
        <begin position="1926"/>
        <end position="1941"/>
    </location>
</feature>
<dbReference type="InterPro" id="IPR001190">
    <property type="entry name" value="SRCR"/>
</dbReference>
<feature type="disulfide bond" evidence="2">
    <location>
        <begin position="1374"/>
        <end position="1389"/>
    </location>
</feature>
<dbReference type="CDD" id="cd00112">
    <property type="entry name" value="LDLa"/>
    <property type="match status" value="8"/>
</dbReference>
<dbReference type="SMART" id="SM00192">
    <property type="entry name" value="LDLa"/>
    <property type="match status" value="9"/>
</dbReference>
<dbReference type="SMART" id="SM00020">
    <property type="entry name" value="Tryp_SPc"/>
    <property type="match status" value="1"/>
</dbReference>
<keyword evidence="4" id="KW-0645">Protease</keyword>
<evidence type="ECO:0000259" key="7">
    <source>
        <dbReference type="PROSITE" id="PS50240"/>
    </source>
</evidence>
<dbReference type="PROSITE" id="PS01209">
    <property type="entry name" value="LDLRA_1"/>
    <property type="match status" value="3"/>
</dbReference>
<dbReference type="InterPro" id="IPR023415">
    <property type="entry name" value="LDLR_class-A_CS"/>
</dbReference>
<dbReference type="SUPFAM" id="SSF50494">
    <property type="entry name" value="Trypsin-like serine proteases"/>
    <property type="match status" value="2"/>
</dbReference>
<evidence type="ECO:0008006" key="11">
    <source>
        <dbReference type="Google" id="ProtNLM"/>
    </source>
</evidence>
<dbReference type="FunFam" id="2.40.10.10:FF:000111">
    <property type="entry name" value="Blast:Serine protease nudel"/>
    <property type="match status" value="1"/>
</dbReference>
<comment type="caution">
    <text evidence="3">Lacks conserved residue(s) required for the propagation of feature annotation.</text>
</comment>
<evidence type="ECO:0000313" key="10">
    <source>
        <dbReference type="Proteomes" id="UP001153321"/>
    </source>
</evidence>
<keyword evidence="10" id="KW-1185">Reference proteome</keyword>
<feature type="region of interest" description="Disordered" evidence="5">
    <location>
        <begin position="945"/>
        <end position="965"/>
    </location>
</feature>
<feature type="compositionally biased region" description="Low complexity" evidence="5">
    <location>
        <begin position="23"/>
        <end position="32"/>
    </location>
</feature>
<keyword evidence="6" id="KW-1133">Transmembrane helix</keyword>
<evidence type="ECO:0000259" key="8">
    <source>
        <dbReference type="PROSITE" id="PS50287"/>
    </source>
</evidence>
<dbReference type="InterPro" id="IPR036055">
    <property type="entry name" value="LDL_receptor-like_sf"/>
</dbReference>
<evidence type="ECO:0000313" key="9">
    <source>
        <dbReference type="EMBL" id="CAH1647182.1"/>
    </source>
</evidence>
<dbReference type="Pfam" id="PF09342">
    <property type="entry name" value="DUF1986"/>
    <property type="match status" value="1"/>
</dbReference>
<name>A0A9P0IJ73_SPOLI</name>
<feature type="compositionally biased region" description="Basic and acidic residues" evidence="5">
    <location>
        <begin position="945"/>
        <end position="957"/>
    </location>
</feature>
<dbReference type="InterPro" id="IPR001254">
    <property type="entry name" value="Trypsin_dom"/>
</dbReference>
<feature type="compositionally biased region" description="Basic and acidic residues" evidence="5">
    <location>
        <begin position="1047"/>
        <end position="1057"/>
    </location>
</feature>
<feature type="disulfide bond" evidence="2">
    <location>
        <begin position="380"/>
        <end position="395"/>
    </location>
</feature>
<feature type="region of interest" description="Disordered" evidence="5">
    <location>
        <begin position="1173"/>
        <end position="1196"/>
    </location>
</feature>
<dbReference type="InterPro" id="IPR002172">
    <property type="entry name" value="LDrepeatLR_classA_rpt"/>
</dbReference>
<feature type="compositionally biased region" description="Basic and acidic residues" evidence="5">
    <location>
        <begin position="1022"/>
        <end position="1031"/>
    </location>
</feature>
<feature type="compositionally biased region" description="Polar residues" evidence="5">
    <location>
        <begin position="1032"/>
        <end position="1046"/>
    </location>
</feature>
<feature type="disulfide bond" evidence="2">
    <location>
        <begin position="912"/>
        <end position="927"/>
    </location>
</feature>
<dbReference type="GO" id="GO:0016020">
    <property type="term" value="C:membrane"/>
    <property type="evidence" value="ECO:0007669"/>
    <property type="project" value="InterPro"/>
</dbReference>
<feature type="disulfide bond" evidence="2">
    <location>
        <begin position="450"/>
        <end position="465"/>
    </location>
</feature>
<evidence type="ECO:0000256" key="1">
    <source>
        <dbReference type="ARBA" id="ARBA00023157"/>
    </source>
</evidence>